<feature type="transmembrane region" description="Helical" evidence="1">
    <location>
        <begin position="36"/>
        <end position="56"/>
    </location>
</feature>
<keyword evidence="1" id="KW-1133">Transmembrane helix</keyword>
<protein>
    <submittedName>
        <fullName evidence="2">Uncharacterized protein</fullName>
    </submittedName>
</protein>
<evidence type="ECO:0000313" key="2">
    <source>
        <dbReference type="EMBL" id="QHU07420.1"/>
    </source>
</evidence>
<keyword evidence="1" id="KW-0812">Transmembrane</keyword>
<feature type="transmembrane region" description="Helical" evidence="1">
    <location>
        <begin position="77"/>
        <end position="96"/>
    </location>
</feature>
<keyword evidence="1" id="KW-0472">Membrane</keyword>
<name>A0A6C0JRU5_9ZZZZ</name>
<dbReference type="EMBL" id="MN740684">
    <property type="protein sequence ID" value="QHU07420.1"/>
    <property type="molecule type" value="Genomic_DNA"/>
</dbReference>
<sequence length="97" mass="11451">MNNKDLYYDFNKIEKKNNNIIEENTNKLNYVYRFKIALYCIILFIILSNKNTYKIIDIILKMFRKDTNDIIDDNGNPLILGIGINALIFALIIIFVK</sequence>
<organism evidence="2">
    <name type="scientific">viral metagenome</name>
    <dbReference type="NCBI Taxonomy" id="1070528"/>
    <lineage>
        <taxon>unclassified sequences</taxon>
        <taxon>metagenomes</taxon>
        <taxon>organismal metagenomes</taxon>
    </lineage>
</organism>
<evidence type="ECO:0000256" key="1">
    <source>
        <dbReference type="SAM" id="Phobius"/>
    </source>
</evidence>
<dbReference type="AlphaFoldDB" id="A0A6C0JRU5"/>
<accession>A0A6C0JRU5</accession>
<reference evidence="2" key="1">
    <citation type="journal article" date="2020" name="Nature">
        <title>Giant virus diversity and host interactions through global metagenomics.</title>
        <authorList>
            <person name="Schulz F."/>
            <person name="Roux S."/>
            <person name="Paez-Espino D."/>
            <person name="Jungbluth S."/>
            <person name="Walsh D.A."/>
            <person name="Denef V.J."/>
            <person name="McMahon K.D."/>
            <person name="Konstantinidis K.T."/>
            <person name="Eloe-Fadrosh E.A."/>
            <person name="Kyrpides N.C."/>
            <person name="Woyke T."/>
        </authorList>
    </citation>
    <scope>NUCLEOTIDE SEQUENCE</scope>
    <source>
        <strain evidence="2">GVMAG-S-1040241-154</strain>
    </source>
</reference>
<proteinExistence type="predicted"/>